<organism evidence="1 2">
    <name type="scientific">Streptomyces luteireticuli</name>
    <dbReference type="NCBI Taxonomy" id="173858"/>
    <lineage>
        <taxon>Bacteria</taxon>
        <taxon>Bacillati</taxon>
        <taxon>Actinomycetota</taxon>
        <taxon>Actinomycetes</taxon>
        <taxon>Kitasatosporales</taxon>
        <taxon>Streptomycetaceae</taxon>
        <taxon>Streptomyces</taxon>
    </lineage>
</organism>
<name>A0ABN0Y6P0_9ACTN</name>
<comment type="caution">
    <text evidence="1">The sequence shown here is derived from an EMBL/GenBank/DDBJ whole genome shotgun (WGS) entry which is preliminary data.</text>
</comment>
<dbReference type="EMBL" id="BAAABX010000001">
    <property type="protein sequence ID" value="GAA0383822.1"/>
    <property type="molecule type" value="Genomic_DNA"/>
</dbReference>
<evidence type="ECO:0000313" key="2">
    <source>
        <dbReference type="Proteomes" id="UP001500879"/>
    </source>
</evidence>
<sequence length="76" mass="8326">MQVEAERALPGTLEGVRGQRPVLGHGLTIGQYGRHEPIVRYAEGWGVPDGSVRALRRPPVWCIARRSITRVLGVLG</sequence>
<accession>A0ABN0Y6P0</accession>
<keyword evidence="2" id="KW-1185">Reference proteome</keyword>
<dbReference type="Proteomes" id="UP001500879">
    <property type="component" value="Unassembled WGS sequence"/>
</dbReference>
<protein>
    <submittedName>
        <fullName evidence="1">Uncharacterized protein</fullName>
    </submittedName>
</protein>
<proteinExistence type="predicted"/>
<evidence type="ECO:0000313" key="1">
    <source>
        <dbReference type="EMBL" id="GAA0383822.1"/>
    </source>
</evidence>
<gene>
    <name evidence="1" type="ORF">GCM10010357_00960</name>
</gene>
<reference evidence="1 2" key="1">
    <citation type="journal article" date="2019" name="Int. J. Syst. Evol. Microbiol.">
        <title>The Global Catalogue of Microorganisms (GCM) 10K type strain sequencing project: providing services to taxonomists for standard genome sequencing and annotation.</title>
        <authorList>
            <consortium name="The Broad Institute Genomics Platform"/>
            <consortium name="The Broad Institute Genome Sequencing Center for Infectious Disease"/>
            <person name="Wu L."/>
            <person name="Ma J."/>
        </authorList>
    </citation>
    <scope>NUCLEOTIDE SEQUENCE [LARGE SCALE GENOMIC DNA]</scope>
    <source>
        <strain evidence="1 2">JCM 4788</strain>
    </source>
</reference>